<dbReference type="InterPro" id="IPR000100">
    <property type="entry name" value="RNase_P"/>
</dbReference>
<dbReference type="EMBL" id="LR217703">
    <property type="protein sequence ID" value="VFP79534.1"/>
    <property type="molecule type" value="Genomic_DNA"/>
</dbReference>
<evidence type="ECO:0000256" key="2">
    <source>
        <dbReference type="ARBA" id="ARBA00022722"/>
    </source>
</evidence>
<comment type="catalytic activity">
    <reaction evidence="6">
        <text>Endonucleolytic cleavage of RNA, removing 5'-extranucleotides from tRNA precursor.</text>
        <dbReference type="EC" id="3.1.26.5"/>
    </reaction>
</comment>
<dbReference type="EC" id="3.1.26.5" evidence="6 7"/>
<sequence length="122" mass="14706">MKKLSFSKKLRLLTAKNFTFVFDQPQRVNINKMTILGRSNKLQYPRVGCIISKKNIKYSHERNRIKRLIRESFRKNQHTLPKEDFVIIIKNGIELFDNYALTTGLEKLWHRYRQLFHSASFY</sequence>
<dbReference type="PANTHER" id="PTHR33992">
    <property type="entry name" value="RIBONUCLEASE P PROTEIN COMPONENT"/>
    <property type="match status" value="1"/>
</dbReference>
<dbReference type="HAMAP" id="MF_00227">
    <property type="entry name" value="RNase_P"/>
    <property type="match status" value="1"/>
</dbReference>
<evidence type="ECO:0000256" key="5">
    <source>
        <dbReference type="ARBA" id="ARBA00022884"/>
    </source>
</evidence>
<keyword evidence="1 6" id="KW-0819">tRNA processing</keyword>
<comment type="function">
    <text evidence="6">RNaseP catalyzes the removal of the 5'-leader sequence from pre-tRNA to produce the mature 5'-terminus. It can also cleave other RNA substrates such as 4.5S RNA. The protein component plays an auxiliary but essential role in vivo by binding to the 5'-leader sequence and broadening the substrate specificity of the ribozyme.</text>
</comment>
<evidence type="ECO:0000256" key="7">
    <source>
        <dbReference type="NCBIfam" id="TIGR00188"/>
    </source>
</evidence>
<evidence type="ECO:0000313" key="9">
    <source>
        <dbReference type="Proteomes" id="UP000294412"/>
    </source>
</evidence>
<dbReference type="RefSeq" id="WP_157993332.1">
    <property type="nucleotide sequence ID" value="NZ_LR217703.1"/>
</dbReference>
<organism evidence="8 9">
    <name type="scientific">Candidatus Erwinia haradaeae</name>
    <dbReference type="NCBI Taxonomy" id="1922217"/>
    <lineage>
        <taxon>Bacteria</taxon>
        <taxon>Pseudomonadati</taxon>
        <taxon>Pseudomonadota</taxon>
        <taxon>Gammaproteobacteria</taxon>
        <taxon>Enterobacterales</taxon>
        <taxon>Erwiniaceae</taxon>
        <taxon>Erwinia</taxon>
    </lineage>
</organism>
<dbReference type="GO" id="GO:0042781">
    <property type="term" value="F:3'-tRNA processing endoribonuclease activity"/>
    <property type="evidence" value="ECO:0007669"/>
    <property type="project" value="TreeGrafter"/>
</dbReference>
<evidence type="ECO:0000256" key="3">
    <source>
        <dbReference type="ARBA" id="ARBA00022759"/>
    </source>
</evidence>
<accession>A0A451D1Q0</accession>
<keyword evidence="3 6" id="KW-0255">Endonuclease</keyword>
<dbReference type="GO" id="GO:0001682">
    <property type="term" value="P:tRNA 5'-leader removal"/>
    <property type="evidence" value="ECO:0007669"/>
    <property type="project" value="UniProtKB-UniRule"/>
</dbReference>
<dbReference type="GO" id="GO:0004526">
    <property type="term" value="F:ribonuclease P activity"/>
    <property type="evidence" value="ECO:0007669"/>
    <property type="project" value="UniProtKB-UniRule"/>
</dbReference>
<dbReference type="SUPFAM" id="SSF54211">
    <property type="entry name" value="Ribosomal protein S5 domain 2-like"/>
    <property type="match status" value="1"/>
</dbReference>
<evidence type="ECO:0000256" key="6">
    <source>
        <dbReference type="HAMAP-Rule" id="MF_00227"/>
    </source>
</evidence>
<keyword evidence="4 6" id="KW-0378">Hydrolase</keyword>
<dbReference type="OrthoDB" id="9796422at2"/>
<dbReference type="Pfam" id="PF00825">
    <property type="entry name" value="Ribonuclease_P"/>
    <property type="match status" value="1"/>
</dbReference>
<name>A0A451D1Q0_9GAMM</name>
<protein>
    <recommendedName>
        <fullName evidence="6 7">Ribonuclease P protein component</fullName>
        <shortName evidence="6">RNase P protein</shortName>
        <shortName evidence="6">RNaseP protein</shortName>
        <ecNumber evidence="6 7">3.1.26.5</ecNumber>
    </recommendedName>
    <alternativeName>
        <fullName evidence="6">Protein C5</fullName>
    </alternativeName>
</protein>
<proteinExistence type="inferred from homology"/>
<gene>
    <name evidence="6 8" type="primary">rnpA</name>
    <name evidence="8" type="ORF">ERCICUMA2628_085</name>
</gene>
<dbReference type="InterPro" id="IPR014721">
    <property type="entry name" value="Ribsml_uS5_D2-typ_fold_subgr"/>
</dbReference>
<dbReference type="GO" id="GO:0030677">
    <property type="term" value="C:ribonuclease P complex"/>
    <property type="evidence" value="ECO:0007669"/>
    <property type="project" value="TreeGrafter"/>
</dbReference>
<dbReference type="NCBIfam" id="TIGR00188">
    <property type="entry name" value="rnpA"/>
    <property type="match status" value="1"/>
</dbReference>
<evidence type="ECO:0000256" key="1">
    <source>
        <dbReference type="ARBA" id="ARBA00022694"/>
    </source>
</evidence>
<keyword evidence="2 6" id="KW-0540">Nuclease</keyword>
<dbReference type="PANTHER" id="PTHR33992:SF1">
    <property type="entry name" value="RIBONUCLEASE P PROTEIN COMPONENT"/>
    <property type="match status" value="1"/>
</dbReference>
<dbReference type="AlphaFoldDB" id="A0A451D1Q0"/>
<comment type="subunit">
    <text evidence="6">Consists of a catalytic RNA component (M1 or rnpB) and a protein subunit.</text>
</comment>
<evidence type="ECO:0000256" key="4">
    <source>
        <dbReference type="ARBA" id="ARBA00022801"/>
    </source>
</evidence>
<keyword evidence="5 6" id="KW-0694">RNA-binding</keyword>
<reference evidence="8 9" key="1">
    <citation type="submission" date="2019-02" db="EMBL/GenBank/DDBJ databases">
        <authorList>
            <person name="Manzano-Marin A."/>
            <person name="Manzano-Marin A."/>
        </authorList>
    </citation>
    <scope>NUCLEOTIDE SEQUENCE [LARGE SCALE GENOMIC DNA]</scope>
    <source>
        <strain evidence="8 9">ErCicuneomaculata</strain>
    </source>
</reference>
<comment type="similarity">
    <text evidence="6">Belongs to the RnpA family.</text>
</comment>
<dbReference type="GO" id="GO:0000049">
    <property type="term" value="F:tRNA binding"/>
    <property type="evidence" value="ECO:0007669"/>
    <property type="project" value="UniProtKB-UniRule"/>
</dbReference>
<evidence type="ECO:0000313" key="8">
    <source>
        <dbReference type="EMBL" id="VFP79534.1"/>
    </source>
</evidence>
<dbReference type="InterPro" id="IPR020568">
    <property type="entry name" value="Ribosomal_Su5_D2-typ_SF"/>
</dbReference>
<dbReference type="Proteomes" id="UP000294412">
    <property type="component" value="Chromosome"/>
</dbReference>
<dbReference type="Gene3D" id="3.30.230.10">
    <property type="match status" value="1"/>
</dbReference>